<dbReference type="InterPro" id="IPR051045">
    <property type="entry name" value="TonB-dependent_transducer"/>
</dbReference>
<dbReference type="Pfam" id="PF03544">
    <property type="entry name" value="TonB_C"/>
    <property type="match status" value="1"/>
</dbReference>
<gene>
    <name evidence="3" type="ORF">IPP15_14750</name>
</gene>
<accession>A0A9D7SXR8</accession>
<dbReference type="EMBL" id="JADKGY010000022">
    <property type="protein sequence ID" value="MBK9983615.1"/>
    <property type="molecule type" value="Genomic_DNA"/>
</dbReference>
<feature type="domain" description="TonB C-terminal" evidence="2">
    <location>
        <begin position="64"/>
        <end position="130"/>
    </location>
</feature>
<evidence type="ECO:0000259" key="2">
    <source>
        <dbReference type="Pfam" id="PF03544"/>
    </source>
</evidence>
<dbReference type="Gene3D" id="3.30.1150.10">
    <property type="match status" value="1"/>
</dbReference>
<dbReference type="SUPFAM" id="SSF74653">
    <property type="entry name" value="TolA/TonB C-terminal domain"/>
    <property type="match status" value="1"/>
</dbReference>
<comment type="caution">
    <text evidence="3">The sequence shown here is derived from an EMBL/GenBank/DDBJ whole genome shotgun (WGS) entry which is preliminary data.</text>
</comment>
<dbReference type="PANTHER" id="PTHR33446:SF2">
    <property type="entry name" value="PROTEIN TONB"/>
    <property type="match status" value="1"/>
</dbReference>
<evidence type="ECO:0000313" key="3">
    <source>
        <dbReference type="EMBL" id="MBK9983615.1"/>
    </source>
</evidence>
<name>A0A9D7SXR8_9BACT</name>
<evidence type="ECO:0000256" key="1">
    <source>
        <dbReference type="SAM" id="SignalP"/>
    </source>
</evidence>
<dbReference type="GO" id="GO:0098797">
    <property type="term" value="C:plasma membrane protein complex"/>
    <property type="evidence" value="ECO:0007669"/>
    <property type="project" value="TreeGrafter"/>
</dbReference>
<evidence type="ECO:0000313" key="4">
    <source>
        <dbReference type="Proteomes" id="UP000808337"/>
    </source>
</evidence>
<dbReference type="AlphaFoldDB" id="A0A9D7SXR8"/>
<dbReference type="InterPro" id="IPR037682">
    <property type="entry name" value="TonB_C"/>
</dbReference>
<dbReference type="PANTHER" id="PTHR33446">
    <property type="entry name" value="PROTEIN TONB-RELATED"/>
    <property type="match status" value="1"/>
</dbReference>
<proteinExistence type="predicted"/>
<sequence>MIKVLILFLFIGSNMPLLAQEEEKAFTYTEKMPQFVGGTEEMYRFVYTNIRSTKLCQQESARTQVIVQFVVDTTGYIDNPKIMKDNKSGCNDEALRVINLMNEGGPYWSPGEQNGRKVRVTFTLPILFNIK</sequence>
<reference evidence="3 4" key="1">
    <citation type="submission" date="2020-10" db="EMBL/GenBank/DDBJ databases">
        <title>Connecting structure to function with the recovery of over 1000 high-quality activated sludge metagenome-assembled genomes encoding full-length rRNA genes using long-read sequencing.</title>
        <authorList>
            <person name="Singleton C.M."/>
            <person name="Petriglieri F."/>
            <person name="Kristensen J.M."/>
            <person name="Kirkegaard R.H."/>
            <person name="Michaelsen T.Y."/>
            <person name="Andersen M.H."/>
            <person name="Karst S.M."/>
            <person name="Dueholm M.S."/>
            <person name="Nielsen P.H."/>
            <person name="Albertsen M."/>
        </authorList>
    </citation>
    <scope>NUCLEOTIDE SEQUENCE [LARGE SCALE GENOMIC DNA]</scope>
    <source>
        <strain evidence="3">Ribe_18-Q3-R11-54_MAXAC.273</strain>
    </source>
</reference>
<dbReference type="Proteomes" id="UP000808337">
    <property type="component" value="Unassembled WGS sequence"/>
</dbReference>
<organism evidence="3 4">
    <name type="scientific">Candidatus Opimibacter skivensis</name>
    <dbReference type="NCBI Taxonomy" id="2982028"/>
    <lineage>
        <taxon>Bacteria</taxon>
        <taxon>Pseudomonadati</taxon>
        <taxon>Bacteroidota</taxon>
        <taxon>Saprospiria</taxon>
        <taxon>Saprospirales</taxon>
        <taxon>Saprospiraceae</taxon>
        <taxon>Candidatus Opimibacter</taxon>
    </lineage>
</organism>
<keyword evidence="1" id="KW-0732">Signal</keyword>
<protein>
    <submittedName>
        <fullName evidence="3">Energy transducer TonB</fullName>
    </submittedName>
</protein>
<feature type="chain" id="PRO_5039243602" evidence="1">
    <location>
        <begin position="20"/>
        <end position="131"/>
    </location>
</feature>
<dbReference type="GO" id="GO:0055085">
    <property type="term" value="P:transmembrane transport"/>
    <property type="evidence" value="ECO:0007669"/>
    <property type="project" value="InterPro"/>
</dbReference>
<feature type="signal peptide" evidence="1">
    <location>
        <begin position="1"/>
        <end position="19"/>
    </location>
</feature>
<dbReference type="GO" id="GO:0031992">
    <property type="term" value="F:energy transducer activity"/>
    <property type="evidence" value="ECO:0007669"/>
    <property type="project" value="TreeGrafter"/>
</dbReference>